<comment type="similarity">
    <text evidence="2">Belongs to the ribonucleoside diphosphate reductase class-2 family.</text>
</comment>
<keyword evidence="6" id="KW-0479">Metal-binding</keyword>
<dbReference type="SUPFAM" id="SSF55608">
    <property type="entry name" value="Homing endonucleases"/>
    <property type="match status" value="2"/>
</dbReference>
<dbReference type="CDD" id="cd02888">
    <property type="entry name" value="RNR_II_dimer"/>
    <property type="match status" value="1"/>
</dbReference>
<comment type="similarity">
    <text evidence="18">Belongs to the ribonucleoside diphosphate reductase large chain family.</text>
</comment>
<evidence type="ECO:0000256" key="9">
    <source>
        <dbReference type="ARBA" id="ARBA00022833"/>
    </source>
</evidence>
<dbReference type="InterPro" id="IPR006142">
    <property type="entry name" value="INTEIN"/>
</dbReference>
<keyword evidence="5" id="KW-0237">DNA synthesis</keyword>
<dbReference type="InterPro" id="IPR004860">
    <property type="entry name" value="LAGLIDADG_dom"/>
</dbReference>
<dbReference type="SUPFAM" id="SSF51998">
    <property type="entry name" value="PFL-like glycyl radical enzymes"/>
    <property type="match status" value="1"/>
</dbReference>
<dbReference type="SUPFAM" id="SSF48168">
    <property type="entry name" value="R1 subunit of ribonucleotide reductase, N-terminal domain"/>
    <property type="match status" value="1"/>
</dbReference>
<evidence type="ECO:0000313" key="20">
    <source>
        <dbReference type="EMBL" id="TYP47440.1"/>
    </source>
</evidence>
<dbReference type="InterPro" id="IPR008926">
    <property type="entry name" value="RNR_R1-su_N"/>
</dbReference>
<gene>
    <name evidence="20" type="ORF">LZ11_02432</name>
</gene>
<evidence type="ECO:0000256" key="18">
    <source>
        <dbReference type="RuleBase" id="RU003410"/>
    </source>
</evidence>
<evidence type="ECO:0000256" key="4">
    <source>
        <dbReference type="ARBA" id="ARBA00022628"/>
    </source>
</evidence>
<comment type="catalytic activity">
    <reaction evidence="17 18">
        <text>a 2'-deoxyribonucleoside 5'-diphosphate + [thioredoxin]-disulfide + H2O = a ribonucleoside 5'-diphosphate + [thioredoxin]-dithiol</text>
        <dbReference type="Rhea" id="RHEA:23252"/>
        <dbReference type="Rhea" id="RHEA-COMP:10698"/>
        <dbReference type="Rhea" id="RHEA-COMP:10700"/>
        <dbReference type="ChEBI" id="CHEBI:15377"/>
        <dbReference type="ChEBI" id="CHEBI:29950"/>
        <dbReference type="ChEBI" id="CHEBI:50058"/>
        <dbReference type="ChEBI" id="CHEBI:57930"/>
        <dbReference type="ChEBI" id="CHEBI:73316"/>
        <dbReference type="EC" id="1.17.4.1"/>
    </reaction>
</comment>
<evidence type="ECO:0000256" key="1">
    <source>
        <dbReference type="ARBA" id="ARBA00001922"/>
    </source>
</evidence>
<dbReference type="Gene3D" id="2.170.16.10">
    <property type="entry name" value="Hedgehog/Intein (Hint) domain"/>
    <property type="match status" value="2"/>
</dbReference>
<dbReference type="GO" id="GO:0009263">
    <property type="term" value="P:deoxyribonucleotide biosynthetic process"/>
    <property type="evidence" value="ECO:0007669"/>
    <property type="project" value="UniProtKB-KW"/>
</dbReference>
<dbReference type="SMART" id="SM00305">
    <property type="entry name" value="HintC"/>
    <property type="match status" value="2"/>
</dbReference>
<keyword evidence="7" id="KW-0547">Nucleotide-binding</keyword>
<keyword evidence="8" id="KW-0068">Autocatalytic cleavage</keyword>
<dbReference type="Gene3D" id="3.10.28.10">
    <property type="entry name" value="Homing endonucleases"/>
    <property type="match status" value="2"/>
</dbReference>
<dbReference type="InterPro" id="IPR030934">
    <property type="entry name" value="Intein_C"/>
</dbReference>
<dbReference type="GO" id="GO:0004519">
    <property type="term" value="F:endonuclease activity"/>
    <property type="evidence" value="ECO:0007669"/>
    <property type="project" value="InterPro"/>
</dbReference>
<feature type="domain" description="DOD-type homing endonuclease" evidence="19">
    <location>
        <begin position="399"/>
        <end position="529"/>
    </location>
</feature>
<dbReference type="Gene3D" id="3.20.70.20">
    <property type="match status" value="2"/>
</dbReference>
<evidence type="ECO:0000256" key="6">
    <source>
        <dbReference type="ARBA" id="ARBA00022723"/>
    </source>
</evidence>
<dbReference type="OrthoDB" id="9762933at2"/>
<keyword evidence="15" id="KW-0170">Cobalt</keyword>
<dbReference type="Pfam" id="PF14528">
    <property type="entry name" value="LAGLIDADG_3"/>
    <property type="match status" value="2"/>
</dbReference>
<evidence type="ECO:0000256" key="8">
    <source>
        <dbReference type="ARBA" id="ARBA00022813"/>
    </source>
</evidence>
<dbReference type="InterPro" id="IPR003586">
    <property type="entry name" value="Hint_dom_C"/>
</dbReference>
<dbReference type="InterPro" id="IPR024434">
    <property type="entry name" value="TSCPD_dom"/>
</dbReference>
<dbReference type="EC" id="1.17.4.1" evidence="18"/>
<dbReference type="NCBIfam" id="TIGR01445">
    <property type="entry name" value="intein_Nterm"/>
    <property type="match status" value="1"/>
</dbReference>
<evidence type="ECO:0000256" key="5">
    <source>
        <dbReference type="ARBA" id="ARBA00022634"/>
    </source>
</evidence>
<dbReference type="InterPro" id="IPR003587">
    <property type="entry name" value="Hint_dom_N"/>
</dbReference>
<dbReference type="Pfam" id="PF00317">
    <property type="entry name" value="Ribonuc_red_lgN"/>
    <property type="match status" value="1"/>
</dbReference>
<evidence type="ECO:0000259" key="19">
    <source>
        <dbReference type="PROSITE" id="PS50819"/>
    </source>
</evidence>
<protein>
    <recommendedName>
        <fullName evidence="18">Ribonucleoside-diphosphate reductase</fullName>
        <ecNumber evidence="18">1.17.4.1</ecNumber>
    </recommendedName>
</protein>
<comment type="similarity">
    <text evidence="3">Belongs to the archaeal RpoM/eukaryotic RPA12/RPB9/RPC11 RNA polymerase family.</text>
</comment>
<dbReference type="GO" id="GO:0031419">
    <property type="term" value="F:cobalamin binding"/>
    <property type="evidence" value="ECO:0007669"/>
    <property type="project" value="UniProtKB-KW"/>
</dbReference>
<dbReference type="Proteomes" id="UP000322294">
    <property type="component" value="Unassembled WGS sequence"/>
</dbReference>
<dbReference type="GO" id="GO:0016539">
    <property type="term" value="P:intein-mediated protein splicing"/>
    <property type="evidence" value="ECO:0007669"/>
    <property type="project" value="InterPro"/>
</dbReference>
<dbReference type="GO" id="GO:0071897">
    <property type="term" value="P:DNA biosynthetic process"/>
    <property type="evidence" value="ECO:0007669"/>
    <property type="project" value="UniProtKB-KW"/>
</dbReference>
<evidence type="ECO:0000256" key="16">
    <source>
        <dbReference type="ARBA" id="ARBA00025437"/>
    </source>
</evidence>
<dbReference type="PROSITE" id="PS01030">
    <property type="entry name" value="RNA_POL_M_15KD"/>
    <property type="match status" value="1"/>
</dbReference>
<dbReference type="PANTHER" id="PTHR43371">
    <property type="entry name" value="VITAMIN B12-DEPENDENT RIBONUCLEOTIDE REDUCTASE"/>
    <property type="match status" value="1"/>
</dbReference>
<dbReference type="InterPro" id="IPR050862">
    <property type="entry name" value="RdRp_reductase_class-2"/>
</dbReference>
<evidence type="ECO:0000256" key="17">
    <source>
        <dbReference type="ARBA" id="ARBA00047754"/>
    </source>
</evidence>
<evidence type="ECO:0000256" key="12">
    <source>
        <dbReference type="ARBA" id="ARBA00023116"/>
    </source>
</evidence>
<organism evidence="20 21">
    <name type="scientific">Thermosediminibacter litoriperuensis</name>
    <dbReference type="NCBI Taxonomy" id="291989"/>
    <lineage>
        <taxon>Bacteria</taxon>
        <taxon>Bacillati</taxon>
        <taxon>Bacillota</taxon>
        <taxon>Clostridia</taxon>
        <taxon>Thermosediminibacterales</taxon>
        <taxon>Thermosediminibacteraceae</taxon>
        <taxon>Thermosediminibacter</taxon>
    </lineage>
</organism>
<dbReference type="PANTHER" id="PTHR43371:SF1">
    <property type="entry name" value="RIBONUCLEOSIDE-DIPHOSPHATE REDUCTASE"/>
    <property type="match status" value="1"/>
</dbReference>
<keyword evidence="12 18" id="KW-0215">Deoxyribonucleotide synthesis</keyword>
<keyword evidence="9" id="KW-0862">Zinc</keyword>
<name>A0A5S5ADI0_9FIRM</name>
<dbReference type="PRINTS" id="PR00379">
    <property type="entry name" value="INTEIN"/>
</dbReference>
<keyword evidence="11 18" id="KW-0560">Oxidoreductase</keyword>
<dbReference type="InterPro" id="IPR013509">
    <property type="entry name" value="RNR_lsu_N"/>
</dbReference>
<proteinExistence type="inferred from homology"/>
<dbReference type="Pfam" id="PF12637">
    <property type="entry name" value="TSCPD"/>
    <property type="match status" value="1"/>
</dbReference>
<comment type="function">
    <text evidence="16">Catalyzes the reduction of ribonucleotides to deoxyribonucleotides. May function to provide a pool of deoxyribonucleotide precursors for DNA repair during oxygen limitation and/or for immediate growth after restoration of oxygen.</text>
</comment>
<keyword evidence="13" id="KW-1015">Disulfide bond</keyword>
<evidence type="ECO:0000256" key="15">
    <source>
        <dbReference type="ARBA" id="ARBA00023285"/>
    </source>
</evidence>
<dbReference type="NCBIfam" id="TIGR01443">
    <property type="entry name" value="intein_Cterm"/>
    <property type="match status" value="1"/>
</dbReference>
<dbReference type="InterPro" id="IPR013344">
    <property type="entry name" value="RNR_NrdJ/NrdZ"/>
</dbReference>
<accession>A0A5S5ADI0</accession>
<dbReference type="PROSITE" id="PS50817">
    <property type="entry name" value="INTEIN_N_TER"/>
    <property type="match status" value="2"/>
</dbReference>
<sequence>MKKKELRLTENSRVVLEKRYLAKDEEGRVVETPEDMIERVARAVARAEENYGQDPEFWAEKFYDMMAELKFMPNSPTLMNAGRELGQLSACFVLPVEDSMEGIFDAIKNAALIHKSGGGTGMAFSRLRPKGATVRSTGGEASGPVSFMKVFNAATEAVKQGGRRRGANMGILRVDHPDILEFIRCKEDNNELTNFNISVAITDKFMEALKNDGTYELVDPNTGKVTGRLKAREVFDLIVDMAWKNGEPGIVFIDRINAKNPTPHVGQIESTNPCVTGDTLVATERGLVPAAKLNVGDRIVTPLGLKPITAVYNNGVQDIFEVVTKGGFRLKATKDHKLQTVDGRWVPVEQLKPGDRVRLQSGFAFPESRLLPETFEVINLRQRTGWLLPLEFDDEYGFLLGMLVGNGYYSTSSALYFGQDEAELFQRTKDILDAWRIQYRIRMRGKTTVLELPKGIRRVWKAFGAVPGRSRYRRVPKAIFQAPKSVVAAFLSAFFSCSGSIDGEGGIRATSASRELLQEIQLLLQGFGIRSKIRRQARENASGFGSYFEISGQERTYIFGEYYDILISPSLSSRFMSEIGLCSTAKVLTLFERRAGKRGKIDGGEIPAVFEDEIESIKFIGREEVFDVTEPETLTWITNGFISFDCGEQPLLPYESCFAADTRIMTDKGWETVEEAYMRQSRGEQISVYTDGLLTNETGLTLRPATVIPIGKKDIVTVELHNGQRLRVTPDHKVLTQRGWVPAGALTENDYVYLPEGAFPEKETDSQTKKFFRMMGWMVGDGLHTEKSSGLIFGPDDNEAEAELLPVFQELCVRLINPLSNGRIPAGSRAANGMLTVGCTNAGVRQFLVECGFEFALAREKRVPYSVMLACKEAQVEFLRGLFGAEGTVDARRAKVSLTTASRELAGDVQLLLLGLGIKSRVWTYHHKDGREWSYVIIANESLGRFAELIGFPMNPAKQARLLKWIKNRQRIYRDSRRSRVKSVTPAGRAYVYDVSEPVTHSLIAEGMIVHNCNLGSINLLKFVKDGEIDYDQLKQAVHMAVRFLDDVIDVNKYPLPEIEQMTKANRKIGLGVMGFADMLIKLGIPYDSEEAVKLAEEVMGFIQREARKASEDMAKTRGAFPNFPGSVYDVPGGPPLRNATVTTIAPTGTISIIAGCSSGIEPVFALAFERNVLDKQRLIEIYPLFEEEMRRRGLYSPELMEEVLEKGSLKDIAGIPEEVKRVFVTAHDISPEWHVRIQAAFQKYTDNAVSKTVNFPHSATREDVKKVYLLAYELGCKGVTVYRDGSREEQVLKKGAGQREESDAGACGCETCGCEELPKEIKPRPRPSVTYGSTEKVKIGCGNLYITVNSDEYGICEVFTNLGRAGGCPSQSEATSRLISLALRSGIDVKSIVEQLKGIRCHSTLRQMANNKDIKVLSCPDAIARAIERHIGANSAEGGNGIELIKKIYSAGDTAMTVDGSDPERKPERGQRTYCPECNSVLEHESGCIVCRSCGYSKCG</sequence>
<dbReference type="InterPro" id="IPR027434">
    <property type="entry name" value="Homing_endonucl"/>
</dbReference>
<dbReference type="SUPFAM" id="SSF51294">
    <property type="entry name" value="Hedgehog/intein (Hint) domain"/>
    <property type="match status" value="2"/>
</dbReference>
<dbReference type="GO" id="GO:0005524">
    <property type="term" value="F:ATP binding"/>
    <property type="evidence" value="ECO:0007669"/>
    <property type="project" value="InterPro"/>
</dbReference>
<reference evidence="20 21" key="1">
    <citation type="submission" date="2019-07" db="EMBL/GenBank/DDBJ databases">
        <title>Genomic Encyclopedia of Type Strains, Phase I: the one thousand microbial genomes (KMG-I) project.</title>
        <authorList>
            <person name="Kyrpides N."/>
        </authorList>
    </citation>
    <scope>NUCLEOTIDE SEQUENCE [LARGE SCALE GENOMIC DNA]</scope>
    <source>
        <strain evidence="20 21">DSM 16647</strain>
    </source>
</reference>
<comment type="cofactor">
    <cofactor evidence="1">
        <name>adenosylcob(III)alamin</name>
        <dbReference type="ChEBI" id="CHEBI:18408"/>
    </cofactor>
</comment>
<dbReference type="InterPro" id="IPR004042">
    <property type="entry name" value="Intein_endonuc_central"/>
</dbReference>
<dbReference type="UniPathway" id="UPA00326"/>
<comment type="function">
    <text evidence="18">Provides the precursors necessary for DNA synthesis. Catalyzes the biosynthesis of deoxyribonucleotides from the corresponding ribonucleotides.</text>
</comment>
<dbReference type="CDD" id="cd00081">
    <property type="entry name" value="Hint"/>
    <property type="match status" value="2"/>
</dbReference>
<evidence type="ECO:0000256" key="14">
    <source>
        <dbReference type="ARBA" id="ARBA00023163"/>
    </source>
</evidence>
<keyword evidence="21" id="KW-1185">Reference proteome</keyword>
<keyword evidence="4" id="KW-0846">Cobalamin</keyword>
<evidence type="ECO:0000256" key="10">
    <source>
        <dbReference type="ARBA" id="ARBA00023000"/>
    </source>
</evidence>
<evidence type="ECO:0000256" key="13">
    <source>
        <dbReference type="ARBA" id="ARBA00023157"/>
    </source>
</evidence>
<dbReference type="InterPro" id="IPR006141">
    <property type="entry name" value="Intein_N"/>
</dbReference>
<feature type="domain" description="DOD-type homing endonuclease" evidence="19">
    <location>
        <begin position="774"/>
        <end position="918"/>
    </location>
</feature>
<evidence type="ECO:0000313" key="21">
    <source>
        <dbReference type="Proteomes" id="UP000322294"/>
    </source>
</evidence>
<dbReference type="InterPro" id="IPR000788">
    <property type="entry name" value="RNR_lg_C"/>
</dbReference>
<keyword evidence="10" id="KW-0651">Protein splicing</keyword>
<dbReference type="InterPro" id="IPR036844">
    <property type="entry name" value="Hint_dom_sf"/>
</dbReference>
<evidence type="ECO:0000256" key="3">
    <source>
        <dbReference type="ARBA" id="ARBA00008925"/>
    </source>
</evidence>
<dbReference type="PROSITE" id="PS50819">
    <property type="entry name" value="INTEIN_ENDONUCLEASE"/>
    <property type="match status" value="2"/>
</dbReference>
<dbReference type="PROSITE" id="PS50818">
    <property type="entry name" value="INTEIN_C_TER"/>
    <property type="match status" value="1"/>
</dbReference>
<keyword evidence="14" id="KW-0804">Transcription</keyword>
<dbReference type="GO" id="GO:0004748">
    <property type="term" value="F:ribonucleoside-diphosphate reductase activity, thioredoxin disulfide as acceptor"/>
    <property type="evidence" value="ECO:0007669"/>
    <property type="project" value="UniProtKB-EC"/>
</dbReference>
<dbReference type="GO" id="GO:0046872">
    <property type="term" value="F:metal ion binding"/>
    <property type="evidence" value="ECO:0007669"/>
    <property type="project" value="UniProtKB-KW"/>
</dbReference>
<dbReference type="InterPro" id="IPR019761">
    <property type="entry name" value="DNA-dir_RNA_pol-M_15_CS"/>
</dbReference>
<evidence type="ECO:0000256" key="7">
    <source>
        <dbReference type="ARBA" id="ARBA00022741"/>
    </source>
</evidence>
<dbReference type="SMART" id="SM00306">
    <property type="entry name" value="HintN"/>
    <property type="match status" value="2"/>
</dbReference>
<comment type="caution">
    <text evidence="20">The sequence shown here is derived from an EMBL/GenBank/DDBJ whole genome shotgun (WGS) entry which is preliminary data.</text>
</comment>
<evidence type="ECO:0000256" key="2">
    <source>
        <dbReference type="ARBA" id="ARBA00007405"/>
    </source>
</evidence>
<dbReference type="EMBL" id="VNHO01000047">
    <property type="protein sequence ID" value="TYP47440.1"/>
    <property type="molecule type" value="Genomic_DNA"/>
</dbReference>
<dbReference type="Pfam" id="PF02867">
    <property type="entry name" value="Ribonuc_red_lgC"/>
    <property type="match status" value="3"/>
</dbReference>
<evidence type="ECO:0000256" key="11">
    <source>
        <dbReference type="ARBA" id="ARBA00023002"/>
    </source>
</evidence>